<dbReference type="AlphaFoldDB" id="A0A938X9N6"/>
<dbReference type="GO" id="GO:0005886">
    <property type="term" value="C:plasma membrane"/>
    <property type="evidence" value="ECO:0007669"/>
    <property type="project" value="TreeGrafter"/>
</dbReference>
<evidence type="ECO:0000313" key="4">
    <source>
        <dbReference type="EMBL" id="MBM6948030.1"/>
    </source>
</evidence>
<dbReference type="PROSITE" id="PS50113">
    <property type="entry name" value="PAC"/>
    <property type="match status" value="1"/>
</dbReference>
<feature type="domain" description="GGDEF" evidence="3">
    <location>
        <begin position="311"/>
        <end position="444"/>
    </location>
</feature>
<name>A0A938X9N6_9CLOT</name>
<proteinExistence type="predicted"/>
<dbReference type="InterPro" id="IPR035965">
    <property type="entry name" value="PAS-like_dom_sf"/>
</dbReference>
<gene>
    <name evidence="4" type="ORF">H6A20_05040</name>
</gene>
<dbReference type="InterPro" id="IPR029787">
    <property type="entry name" value="Nucleotide_cyclase"/>
</dbReference>
<accession>A0A938X9N6</accession>
<dbReference type="InterPro" id="IPR000700">
    <property type="entry name" value="PAS-assoc_C"/>
</dbReference>
<reference evidence="4" key="1">
    <citation type="submission" date="2020-08" db="EMBL/GenBank/DDBJ databases">
        <authorList>
            <person name="Cejkova D."/>
            <person name="Kubasova T."/>
            <person name="Jahodarova E."/>
            <person name="Rychlik I."/>
        </authorList>
    </citation>
    <scope>NUCLEOTIDE SEQUENCE</scope>
    <source>
        <strain evidence="4">An582</strain>
    </source>
</reference>
<dbReference type="InterPro" id="IPR037401">
    <property type="entry name" value="SnoaL-like"/>
</dbReference>
<protein>
    <submittedName>
        <fullName evidence="4">Diguanylate cyclase</fullName>
    </submittedName>
</protein>
<dbReference type="InterPro" id="IPR000014">
    <property type="entry name" value="PAS"/>
</dbReference>
<dbReference type="NCBIfam" id="TIGR00254">
    <property type="entry name" value="GGDEF"/>
    <property type="match status" value="1"/>
</dbReference>
<dbReference type="CDD" id="cd01949">
    <property type="entry name" value="GGDEF"/>
    <property type="match status" value="1"/>
</dbReference>
<dbReference type="Gene3D" id="3.10.450.50">
    <property type="match status" value="1"/>
</dbReference>
<dbReference type="CDD" id="cd00130">
    <property type="entry name" value="PAS"/>
    <property type="match status" value="1"/>
</dbReference>
<dbReference type="EMBL" id="JACJKS010000005">
    <property type="protein sequence ID" value="MBM6948030.1"/>
    <property type="molecule type" value="Genomic_DNA"/>
</dbReference>
<dbReference type="Gene3D" id="3.30.450.20">
    <property type="entry name" value="PAS domain"/>
    <property type="match status" value="1"/>
</dbReference>
<dbReference type="PANTHER" id="PTHR45138:SF9">
    <property type="entry name" value="DIGUANYLATE CYCLASE DGCM-RELATED"/>
    <property type="match status" value="1"/>
</dbReference>
<evidence type="ECO:0000259" key="1">
    <source>
        <dbReference type="PROSITE" id="PS50112"/>
    </source>
</evidence>
<dbReference type="PROSITE" id="PS50887">
    <property type="entry name" value="GGDEF"/>
    <property type="match status" value="1"/>
</dbReference>
<dbReference type="Proteomes" id="UP000705508">
    <property type="component" value="Unassembled WGS sequence"/>
</dbReference>
<dbReference type="Pfam" id="PF13474">
    <property type="entry name" value="SnoaL_3"/>
    <property type="match status" value="1"/>
</dbReference>
<dbReference type="InterPro" id="IPR043128">
    <property type="entry name" value="Rev_trsase/Diguanyl_cyclase"/>
</dbReference>
<dbReference type="Pfam" id="PF08447">
    <property type="entry name" value="PAS_3"/>
    <property type="match status" value="1"/>
</dbReference>
<dbReference type="Pfam" id="PF00990">
    <property type="entry name" value="GGDEF"/>
    <property type="match status" value="1"/>
</dbReference>
<dbReference type="SMART" id="SM00267">
    <property type="entry name" value="GGDEF"/>
    <property type="match status" value="1"/>
</dbReference>
<dbReference type="GO" id="GO:1902201">
    <property type="term" value="P:negative regulation of bacterial-type flagellum-dependent cell motility"/>
    <property type="evidence" value="ECO:0007669"/>
    <property type="project" value="TreeGrafter"/>
</dbReference>
<dbReference type="SUPFAM" id="SSF55785">
    <property type="entry name" value="PYP-like sensor domain (PAS domain)"/>
    <property type="match status" value="1"/>
</dbReference>
<dbReference type="Gene3D" id="3.30.70.270">
    <property type="match status" value="1"/>
</dbReference>
<comment type="caution">
    <text evidence="4">The sequence shown here is derived from an EMBL/GenBank/DDBJ whole genome shotgun (WGS) entry which is preliminary data.</text>
</comment>
<organism evidence="4 5">
    <name type="scientific">Mordavella massiliensis</name>
    <dbReference type="NCBI Taxonomy" id="1871024"/>
    <lineage>
        <taxon>Bacteria</taxon>
        <taxon>Bacillati</taxon>
        <taxon>Bacillota</taxon>
        <taxon>Clostridia</taxon>
        <taxon>Eubacteriales</taxon>
        <taxon>Clostridiaceae</taxon>
        <taxon>Mordavella</taxon>
    </lineage>
</organism>
<dbReference type="SUPFAM" id="SSF55073">
    <property type="entry name" value="Nucleotide cyclase"/>
    <property type="match status" value="1"/>
</dbReference>
<dbReference type="InterPro" id="IPR000160">
    <property type="entry name" value="GGDEF_dom"/>
</dbReference>
<evidence type="ECO:0000259" key="3">
    <source>
        <dbReference type="PROSITE" id="PS50887"/>
    </source>
</evidence>
<dbReference type="InterPro" id="IPR013655">
    <property type="entry name" value="PAS_fold_3"/>
</dbReference>
<dbReference type="RefSeq" id="WP_204906056.1">
    <property type="nucleotide sequence ID" value="NZ_JACJKS010000005.1"/>
</dbReference>
<dbReference type="SMART" id="SM00086">
    <property type="entry name" value="PAC"/>
    <property type="match status" value="1"/>
</dbReference>
<dbReference type="InterPro" id="IPR001610">
    <property type="entry name" value="PAC"/>
</dbReference>
<reference evidence="4" key="2">
    <citation type="journal article" date="2021" name="Sci. Rep.">
        <title>The distribution of antibiotic resistance genes in chicken gut microbiota commensals.</title>
        <authorList>
            <person name="Juricova H."/>
            <person name="Matiasovicova J."/>
            <person name="Kubasova T."/>
            <person name="Cejkova D."/>
            <person name="Rychlik I."/>
        </authorList>
    </citation>
    <scope>NUCLEOTIDE SEQUENCE</scope>
    <source>
        <strain evidence="4">An582</strain>
    </source>
</reference>
<dbReference type="NCBIfam" id="TIGR00229">
    <property type="entry name" value="sensory_box"/>
    <property type="match status" value="1"/>
</dbReference>
<evidence type="ECO:0000259" key="2">
    <source>
        <dbReference type="PROSITE" id="PS50113"/>
    </source>
</evidence>
<feature type="domain" description="PAC" evidence="2">
    <location>
        <begin position="232"/>
        <end position="283"/>
    </location>
</feature>
<evidence type="ECO:0000313" key="5">
    <source>
        <dbReference type="Proteomes" id="UP000705508"/>
    </source>
</evidence>
<dbReference type="GO" id="GO:0052621">
    <property type="term" value="F:diguanylate cyclase activity"/>
    <property type="evidence" value="ECO:0007669"/>
    <property type="project" value="TreeGrafter"/>
</dbReference>
<dbReference type="SUPFAM" id="SSF54427">
    <property type="entry name" value="NTF2-like"/>
    <property type="match status" value="1"/>
</dbReference>
<dbReference type="PANTHER" id="PTHR45138">
    <property type="entry name" value="REGULATORY COMPONENTS OF SENSORY TRANSDUCTION SYSTEM"/>
    <property type="match status" value="1"/>
</dbReference>
<dbReference type="PROSITE" id="PS50112">
    <property type="entry name" value="PAS"/>
    <property type="match status" value="1"/>
</dbReference>
<dbReference type="InterPro" id="IPR050469">
    <property type="entry name" value="Diguanylate_Cyclase"/>
</dbReference>
<dbReference type="GO" id="GO:0043709">
    <property type="term" value="P:cell adhesion involved in single-species biofilm formation"/>
    <property type="evidence" value="ECO:0007669"/>
    <property type="project" value="TreeGrafter"/>
</dbReference>
<dbReference type="InterPro" id="IPR032710">
    <property type="entry name" value="NTF2-like_dom_sf"/>
</dbReference>
<sequence>MEKELYQALDTFFQAYLKQRDIEKTLSLVTDDVYSLGTGEEEIALNKRELEQLLRQEMEGLPMPIRYRILDYHEKQCTPDCLHCFCRVETTIDQGEVPPLFYSTRFTGTFRREGGRWLASQLHMSEASRSQDREEFFPLHYISKQAEAMDGKAQKEILDIVCRIMPGGIIGGYIEEGFPLYVINDTMLEMMGYTYEEFVEAVDGMVANSFHEDDADRVTREVLERMKTNREYSIEYRVRKKDGGYLWVYDVGRKITTEDGREAIISVLMDVSKDVQNRIRLMEESSRDFLTEVYNRRGGESLLKERMKIPMPYAFLMLDLDDFKQVNDLYGHEEGDRMLYYTGAVLKQAFRQSDVVIRVGGDEFAVLAYPCSDADAIQRKAEQVIRRYEEEARRRYPESGTSISIGGICGRQRRSFQELYRLADQVLYEAKRVKGCCRIRRIDMEE</sequence>
<feature type="domain" description="PAS" evidence="1">
    <location>
        <begin position="175"/>
        <end position="229"/>
    </location>
</feature>